<comment type="caution">
    <text evidence="3">The sequence shown here is derived from an EMBL/GenBank/DDBJ whole genome shotgun (WGS) entry which is preliminary data.</text>
</comment>
<organism evidence="3 4">
    <name type="scientific">Nesterenkonia rhizosphaerae</name>
    <dbReference type="NCBI Taxonomy" id="1348272"/>
    <lineage>
        <taxon>Bacteria</taxon>
        <taxon>Bacillati</taxon>
        <taxon>Actinomycetota</taxon>
        <taxon>Actinomycetes</taxon>
        <taxon>Micrococcales</taxon>
        <taxon>Micrococcaceae</taxon>
        <taxon>Nesterenkonia</taxon>
    </lineage>
</organism>
<keyword evidence="2" id="KW-1133">Transmembrane helix</keyword>
<gene>
    <name evidence="3" type="ORF">GCM10025790_01860</name>
</gene>
<proteinExistence type="predicted"/>
<keyword evidence="2" id="KW-0812">Transmembrane</keyword>
<feature type="transmembrane region" description="Helical" evidence="2">
    <location>
        <begin position="6"/>
        <end position="26"/>
    </location>
</feature>
<evidence type="ECO:0000313" key="4">
    <source>
        <dbReference type="Proteomes" id="UP001500368"/>
    </source>
</evidence>
<sequence length="520" mass="56264">MSGALIGALIIGAGILALLGVGAVWLSSGNKQQKRLYSAPQQGQLPQNQAPPDPLDAKSTDELRLQAGEMLVAADNAVASSEQELLFASASYGDDQVKPFQKDIDEAKSHLRESFRLQQQVDQSHPEGEAEAREFYKQIIHSCEKVNQTLQSHQQEFEGLRNLERNPEPVLQQLRAHLAELKPRHEQAHATLQNLAISYDDDALDQYRDNLDQAGQALTAAEQAVSAATDCIVRADTAEAVLALHSGEQAAADANALLDSMEQTEDHLRKARRNLDIGIAQTTQDIAQAKATYQAGQAPELAGPIAAAESAVERTQRALDSGRRINPLELLHGLELAHRELDEPLNSVRDRQAQDRRARDMLQNELLTARSQVQSSLDFLRSRRYGVSSTARTRMAEAERCLTEAESIGESQPSRAVELAQRAKALAVQAAQIAQQEAATNNMQNMGGSPFGRTSLGGGYGYGTGGGFGGFGTAGGTGFGGTSYGGSAMGGQNEINRALRTGMRMARMTSRGGRRRRRMF</sequence>
<dbReference type="Proteomes" id="UP001500368">
    <property type="component" value="Unassembled WGS sequence"/>
</dbReference>
<keyword evidence="4" id="KW-1185">Reference proteome</keyword>
<protein>
    <recommendedName>
        <fullName evidence="5">TPM domain-containing protein</fullName>
    </recommendedName>
</protein>
<dbReference type="EMBL" id="BAABLW010000001">
    <property type="protein sequence ID" value="GAA4911176.1"/>
    <property type="molecule type" value="Genomic_DNA"/>
</dbReference>
<evidence type="ECO:0000256" key="2">
    <source>
        <dbReference type="SAM" id="Phobius"/>
    </source>
</evidence>
<feature type="compositionally biased region" description="Polar residues" evidence="1">
    <location>
        <begin position="39"/>
        <end position="48"/>
    </location>
</feature>
<name>A0ABP9FQ30_9MICC</name>
<evidence type="ECO:0000256" key="1">
    <source>
        <dbReference type="SAM" id="MobiDB-lite"/>
    </source>
</evidence>
<reference evidence="4" key="1">
    <citation type="journal article" date="2019" name="Int. J. Syst. Evol. Microbiol.">
        <title>The Global Catalogue of Microorganisms (GCM) 10K type strain sequencing project: providing services to taxonomists for standard genome sequencing and annotation.</title>
        <authorList>
            <consortium name="The Broad Institute Genomics Platform"/>
            <consortium name="The Broad Institute Genome Sequencing Center for Infectious Disease"/>
            <person name="Wu L."/>
            <person name="Ma J."/>
        </authorList>
    </citation>
    <scope>NUCLEOTIDE SEQUENCE [LARGE SCALE GENOMIC DNA]</scope>
    <source>
        <strain evidence="4">JCM 19129</strain>
    </source>
</reference>
<keyword evidence="2" id="KW-0472">Membrane</keyword>
<feature type="region of interest" description="Disordered" evidence="1">
    <location>
        <begin position="35"/>
        <end position="58"/>
    </location>
</feature>
<evidence type="ECO:0000313" key="3">
    <source>
        <dbReference type="EMBL" id="GAA4911176.1"/>
    </source>
</evidence>
<evidence type="ECO:0008006" key="5">
    <source>
        <dbReference type="Google" id="ProtNLM"/>
    </source>
</evidence>
<dbReference type="RefSeq" id="WP_345476252.1">
    <property type="nucleotide sequence ID" value="NZ_BAABLW010000001.1"/>
</dbReference>
<accession>A0ABP9FQ30</accession>